<reference evidence="14 15" key="1">
    <citation type="submission" date="2019-03" db="EMBL/GenBank/DDBJ databases">
        <title>Muricauda SCR12 sp.nov, a marine bacterium isolated from Pacific Ocean:the Okinawa trough.</title>
        <authorList>
            <person name="Liu L."/>
        </authorList>
    </citation>
    <scope>NUCLEOTIDE SEQUENCE [LARGE SCALE GENOMIC DNA]</scope>
    <source>
        <strain evidence="14 15">SCR12</strain>
    </source>
</reference>
<evidence type="ECO:0000256" key="12">
    <source>
        <dbReference type="ARBA" id="ARBA00078531"/>
    </source>
</evidence>
<dbReference type="SUPFAM" id="SSF69572">
    <property type="entry name" value="Activating enzymes of the ubiquitin-like proteins"/>
    <property type="match status" value="1"/>
</dbReference>
<dbReference type="GO" id="GO:0008146">
    <property type="term" value="F:sulfotransferase activity"/>
    <property type="evidence" value="ECO:0007669"/>
    <property type="project" value="TreeGrafter"/>
</dbReference>
<dbReference type="Gene3D" id="3.40.50.720">
    <property type="entry name" value="NAD(P)-binding Rossmann-like Domain"/>
    <property type="match status" value="1"/>
</dbReference>
<dbReference type="InterPro" id="IPR045886">
    <property type="entry name" value="ThiF/MoeB/HesA"/>
</dbReference>
<dbReference type="CDD" id="cd00757">
    <property type="entry name" value="ThiF_MoeB_HesA_family"/>
    <property type="match status" value="1"/>
</dbReference>
<proteinExistence type="inferred from homology"/>
<feature type="domain" description="Rhodanese" evidence="13">
    <location>
        <begin position="270"/>
        <end position="355"/>
    </location>
</feature>
<keyword evidence="2 14" id="KW-0808">Transferase</keyword>
<dbReference type="SMART" id="SM00450">
    <property type="entry name" value="RHOD"/>
    <property type="match status" value="1"/>
</dbReference>
<comment type="catalytic activity">
    <reaction evidence="5">
        <text>[molybdopterin-synthase sulfur-carrier protein]-C-terminal Gly-Gly + ATP + H(+) = [molybdopterin-synthase sulfur-carrier protein]-C-terminal Gly-Gly-AMP + diphosphate</text>
        <dbReference type="Rhea" id="RHEA:43616"/>
        <dbReference type="Rhea" id="RHEA-COMP:12159"/>
        <dbReference type="Rhea" id="RHEA-COMP:12202"/>
        <dbReference type="ChEBI" id="CHEBI:15378"/>
        <dbReference type="ChEBI" id="CHEBI:30616"/>
        <dbReference type="ChEBI" id="CHEBI:33019"/>
        <dbReference type="ChEBI" id="CHEBI:90618"/>
        <dbReference type="ChEBI" id="CHEBI:90778"/>
        <dbReference type="EC" id="2.7.7.80"/>
    </reaction>
</comment>
<keyword evidence="15" id="KW-1185">Reference proteome</keyword>
<evidence type="ECO:0000256" key="8">
    <source>
        <dbReference type="ARBA" id="ARBA00066884"/>
    </source>
</evidence>
<dbReference type="Pfam" id="PF00581">
    <property type="entry name" value="Rhodanese"/>
    <property type="match status" value="1"/>
</dbReference>
<dbReference type="RefSeq" id="WP_136567549.1">
    <property type="nucleotide sequence ID" value="NZ_SNTZ01000016.1"/>
</dbReference>
<organism evidence="14 15">
    <name type="scientific">Flagellimonas alvinocaridis</name>
    <dbReference type="NCBI Taxonomy" id="2530200"/>
    <lineage>
        <taxon>Bacteria</taxon>
        <taxon>Pseudomonadati</taxon>
        <taxon>Bacteroidota</taxon>
        <taxon>Flavobacteriia</taxon>
        <taxon>Flavobacteriales</taxon>
        <taxon>Flavobacteriaceae</taxon>
        <taxon>Flagellimonas</taxon>
    </lineage>
</organism>
<dbReference type="InterPro" id="IPR001763">
    <property type="entry name" value="Rhodanese-like_dom"/>
</dbReference>
<evidence type="ECO:0000256" key="1">
    <source>
        <dbReference type="ARBA" id="ARBA00009919"/>
    </source>
</evidence>
<comment type="similarity">
    <text evidence="1">Belongs to the HesA/MoeB/ThiF family.</text>
</comment>
<evidence type="ECO:0000313" key="15">
    <source>
        <dbReference type="Proteomes" id="UP000310406"/>
    </source>
</evidence>
<dbReference type="Proteomes" id="UP000310406">
    <property type="component" value="Unassembled WGS sequence"/>
</dbReference>
<keyword evidence="3" id="KW-0547">Nucleotide-binding</keyword>
<evidence type="ECO:0000256" key="7">
    <source>
        <dbReference type="ARBA" id="ARBA00063809"/>
    </source>
</evidence>
<evidence type="ECO:0000256" key="2">
    <source>
        <dbReference type="ARBA" id="ARBA00022679"/>
    </source>
</evidence>
<sequence>MEPRYIRQTQLKDFGPEGQQKLADSKVLVVGLGGLGLPALQYLNAMGVGTLGLMDQDTVELHNLQRQTLYTENDLGRSKLEVAHEKLSAQNSGTTFHLHDTFLTKDNALDILEVYDLILDATDNFPTRYLINDACVILGKPFVYGALHSFEGHVSVFNYNDGPTYRCLYPNMPSPHEVPNCNENGVLGVIPGIIGTFQALEVVKVLTGIGEVLSGKLLLFDGLTQQSTKIGFKVNPENQKIKKLQDQYQQLDCSVVPSIRAEEFQLLLESQQNITLLDVRTPNEFNAQHLNEAINTPLNRLELAAEHIVGTKEVYVICQSGKRSEQAIQQLETSFPAIKFYNVLGGMNKMMMLCP</sequence>
<evidence type="ECO:0000256" key="10">
    <source>
        <dbReference type="ARBA" id="ARBA00075110"/>
    </source>
</evidence>
<comment type="caution">
    <text evidence="14">The sequence shown here is derived from an EMBL/GenBank/DDBJ whole genome shotgun (WGS) entry which is preliminary data.</text>
</comment>
<dbReference type="GO" id="GO:0061605">
    <property type="term" value="F:molybdopterin-synthase adenylyltransferase activity"/>
    <property type="evidence" value="ECO:0007669"/>
    <property type="project" value="UniProtKB-EC"/>
</dbReference>
<gene>
    <name evidence="14" type="ORF">EZV76_15945</name>
</gene>
<dbReference type="InterPro" id="IPR036873">
    <property type="entry name" value="Rhodanese-like_dom_sf"/>
</dbReference>
<protein>
    <recommendedName>
        <fullName evidence="9">Molybdopterin-synthase adenylyltransferase</fullName>
        <ecNumber evidence="8">2.7.7.80</ecNumber>
    </recommendedName>
    <alternativeName>
        <fullName evidence="12">MoaD protein adenylase</fullName>
    </alternativeName>
    <alternativeName>
        <fullName evidence="10">Molybdopterin-converting factor subunit 1 adenylase</fullName>
    </alternativeName>
    <alternativeName>
        <fullName evidence="11">Sulfur carrier protein MoaD adenylyltransferase</fullName>
    </alternativeName>
</protein>
<dbReference type="PANTHER" id="PTHR10953:SF102">
    <property type="entry name" value="ADENYLYLTRANSFERASE AND SULFURTRANSFERASE MOCS3"/>
    <property type="match status" value="1"/>
</dbReference>
<evidence type="ECO:0000259" key="13">
    <source>
        <dbReference type="PROSITE" id="PS50206"/>
    </source>
</evidence>
<dbReference type="GO" id="GO:0005829">
    <property type="term" value="C:cytosol"/>
    <property type="evidence" value="ECO:0007669"/>
    <property type="project" value="TreeGrafter"/>
</dbReference>
<dbReference type="FunFam" id="3.40.50.720:FF:000033">
    <property type="entry name" value="Adenylyltransferase and sulfurtransferase MOCS3"/>
    <property type="match status" value="1"/>
</dbReference>
<evidence type="ECO:0000256" key="9">
    <source>
        <dbReference type="ARBA" id="ARBA00073635"/>
    </source>
</evidence>
<evidence type="ECO:0000256" key="6">
    <source>
        <dbReference type="ARBA" id="ARBA00055169"/>
    </source>
</evidence>
<name>A0A4S8RFP8_9FLAO</name>
<evidence type="ECO:0000313" key="14">
    <source>
        <dbReference type="EMBL" id="THV57108.1"/>
    </source>
</evidence>
<dbReference type="InterPro" id="IPR000594">
    <property type="entry name" value="ThiF_NAD_FAD-bd"/>
</dbReference>
<dbReference type="EMBL" id="SNTZ01000016">
    <property type="protein sequence ID" value="THV57108.1"/>
    <property type="molecule type" value="Genomic_DNA"/>
</dbReference>
<dbReference type="PROSITE" id="PS50206">
    <property type="entry name" value="RHODANESE_3"/>
    <property type="match status" value="1"/>
</dbReference>
<dbReference type="GO" id="GO:0005524">
    <property type="term" value="F:ATP binding"/>
    <property type="evidence" value="ECO:0007669"/>
    <property type="project" value="UniProtKB-KW"/>
</dbReference>
<comment type="function">
    <text evidence="6">Catalyzes the adenylation by ATP of the carboxyl group of the C-terminal glycine of sulfur carrier protein MoaD.</text>
</comment>
<dbReference type="Gene3D" id="3.40.250.10">
    <property type="entry name" value="Rhodanese-like domain"/>
    <property type="match status" value="1"/>
</dbReference>
<keyword evidence="4" id="KW-0067">ATP-binding</keyword>
<evidence type="ECO:0000256" key="11">
    <source>
        <dbReference type="ARBA" id="ARBA00075328"/>
    </source>
</evidence>
<dbReference type="PANTHER" id="PTHR10953">
    <property type="entry name" value="UBIQUITIN-ACTIVATING ENZYME E1"/>
    <property type="match status" value="1"/>
</dbReference>
<dbReference type="AlphaFoldDB" id="A0A4S8RFP8"/>
<dbReference type="InterPro" id="IPR035985">
    <property type="entry name" value="Ubiquitin-activating_enz"/>
</dbReference>
<accession>A0A4S8RFP8</accession>
<evidence type="ECO:0000256" key="3">
    <source>
        <dbReference type="ARBA" id="ARBA00022741"/>
    </source>
</evidence>
<dbReference type="GO" id="GO:0004792">
    <property type="term" value="F:thiosulfate-cyanide sulfurtransferase activity"/>
    <property type="evidence" value="ECO:0007669"/>
    <property type="project" value="TreeGrafter"/>
</dbReference>
<comment type="subunit">
    <text evidence="7">Homodimer. Forms a stable heterotetrameric complex of 2 MoeB and 2 MoaD during adenylation of MoaD.</text>
</comment>
<dbReference type="EC" id="2.7.7.80" evidence="8"/>
<evidence type="ECO:0000256" key="5">
    <source>
        <dbReference type="ARBA" id="ARBA00052218"/>
    </source>
</evidence>
<dbReference type="GO" id="GO:0008641">
    <property type="term" value="F:ubiquitin-like modifier activating enzyme activity"/>
    <property type="evidence" value="ECO:0007669"/>
    <property type="project" value="InterPro"/>
</dbReference>
<dbReference type="OrthoDB" id="9804286at2"/>
<dbReference type="Pfam" id="PF00899">
    <property type="entry name" value="ThiF"/>
    <property type="match status" value="1"/>
</dbReference>
<evidence type="ECO:0000256" key="4">
    <source>
        <dbReference type="ARBA" id="ARBA00022840"/>
    </source>
</evidence>
<dbReference type="CDD" id="cd00158">
    <property type="entry name" value="RHOD"/>
    <property type="match status" value="1"/>
</dbReference>